<gene>
    <name evidence="3" type="ORF">IPN75_13250</name>
</gene>
<dbReference type="EMBL" id="JADKBR010000017">
    <property type="protein sequence ID" value="MBK8891252.1"/>
    <property type="molecule type" value="Genomic_DNA"/>
</dbReference>
<dbReference type="GO" id="GO:0016787">
    <property type="term" value="F:hydrolase activity"/>
    <property type="evidence" value="ECO:0007669"/>
    <property type="project" value="UniProtKB-KW"/>
</dbReference>
<dbReference type="Proteomes" id="UP000808146">
    <property type="component" value="Unassembled WGS sequence"/>
</dbReference>
<protein>
    <submittedName>
        <fullName evidence="3">Alpha/beta fold hydrolase</fullName>
    </submittedName>
</protein>
<keyword evidence="1" id="KW-0472">Membrane</keyword>
<feature type="domain" description="AB hydrolase-1" evidence="2">
    <location>
        <begin position="107"/>
        <end position="212"/>
    </location>
</feature>
<organism evidence="3 4">
    <name type="scientific">Candidatus Dechloromonas phosphorivorans</name>
    <dbReference type="NCBI Taxonomy" id="2899244"/>
    <lineage>
        <taxon>Bacteria</taxon>
        <taxon>Pseudomonadati</taxon>
        <taxon>Pseudomonadota</taxon>
        <taxon>Betaproteobacteria</taxon>
        <taxon>Rhodocyclales</taxon>
        <taxon>Azonexaceae</taxon>
        <taxon>Dechloromonas</taxon>
    </lineage>
</organism>
<sequence length="290" mass="31678">MVPLSLLIALSGELAIYAAFARHFTDASWETSVIWAFAGVLGLRAGIIAVTWAYARAYASPARTLSPGEALRMIIGEYLAFLLTFVVILPFERLWMAPDRLGPCARPLILVHGYGCSRGVWWWLRRRLEAAGFRVATVSLFPPYTSLGNLVSKLDQRIEEICRATGAGQVVLIAHSMGGLVCRSYLARHGNRRVDRLITIASPHSGSELARIGFGDNAREMEPGSLWLRDLAAVATSVPAIALRTPHDNFVMPQDNQRLAGANDIPVDGIGHLAVLYARCTAREVVSACR</sequence>
<dbReference type="AlphaFoldDB" id="A0A9D7LW14"/>
<proteinExistence type="predicted"/>
<dbReference type="PANTHER" id="PTHR37946:SF1">
    <property type="entry name" value="SLL1969 PROTEIN"/>
    <property type="match status" value="1"/>
</dbReference>
<dbReference type="SUPFAM" id="SSF53474">
    <property type="entry name" value="alpha/beta-Hydrolases"/>
    <property type="match status" value="1"/>
</dbReference>
<keyword evidence="1" id="KW-0812">Transmembrane</keyword>
<dbReference type="InterPro" id="IPR000073">
    <property type="entry name" value="AB_hydrolase_1"/>
</dbReference>
<evidence type="ECO:0000313" key="4">
    <source>
        <dbReference type="Proteomes" id="UP000808146"/>
    </source>
</evidence>
<keyword evidence="1" id="KW-1133">Transmembrane helix</keyword>
<dbReference type="Pfam" id="PF00561">
    <property type="entry name" value="Abhydrolase_1"/>
    <property type="match status" value="1"/>
</dbReference>
<keyword evidence="3" id="KW-0378">Hydrolase</keyword>
<reference evidence="3" key="1">
    <citation type="submission" date="2020-10" db="EMBL/GenBank/DDBJ databases">
        <title>Connecting structure to function with the recovery of over 1000 high-quality activated sludge metagenome-assembled genomes encoding full-length rRNA genes using long-read sequencing.</title>
        <authorList>
            <person name="Singleton C.M."/>
            <person name="Petriglieri F."/>
            <person name="Kristensen J.M."/>
            <person name="Kirkegaard R.H."/>
            <person name="Michaelsen T.Y."/>
            <person name="Andersen M.H."/>
            <person name="Karst S.M."/>
            <person name="Dueholm M.S."/>
            <person name="Nielsen P.H."/>
            <person name="Albertsen M."/>
        </authorList>
    </citation>
    <scope>NUCLEOTIDE SEQUENCE</scope>
    <source>
        <strain evidence="3">OdNE_18-Q3-R46-58_BAT3C.305</strain>
    </source>
</reference>
<dbReference type="Gene3D" id="3.40.50.1820">
    <property type="entry name" value="alpha/beta hydrolase"/>
    <property type="match status" value="1"/>
</dbReference>
<comment type="caution">
    <text evidence="3">The sequence shown here is derived from an EMBL/GenBank/DDBJ whole genome shotgun (WGS) entry which is preliminary data.</text>
</comment>
<evidence type="ECO:0000313" key="3">
    <source>
        <dbReference type="EMBL" id="MBK8891252.1"/>
    </source>
</evidence>
<dbReference type="InterPro" id="IPR029058">
    <property type="entry name" value="AB_hydrolase_fold"/>
</dbReference>
<dbReference type="PANTHER" id="PTHR37946">
    <property type="entry name" value="SLL1969 PROTEIN"/>
    <property type="match status" value="1"/>
</dbReference>
<evidence type="ECO:0000259" key="2">
    <source>
        <dbReference type="Pfam" id="PF00561"/>
    </source>
</evidence>
<feature type="transmembrane region" description="Helical" evidence="1">
    <location>
        <begin position="75"/>
        <end position="95"/>
    </location>
</feature>
<feature type="transmembrane region" description="Helical" evidence="1">
    <location>
        <begin position="34"/>
        <end position="55"/>
    </location>
</feature>
<accession>A0A9D7LW14</accession>
<name>A0A9D7LW14_9RHOO</name>
<evidence type="ECO:0000256" key="1">
    <source>
        <dbReference type="SAM" id="Phobius"/>
    </source>
</evidence>